<dbReference type="AlphaFoldDB" id="A0A9N9EPR0"/>
<dbReference type="OrthoDB" id="2448014at2759"/>
<accession>A0A9N9EPR0</accession>
<dbReference type="EMBL" id="CAJVQA010009776">
    <property type="protein sequence ID" value="CAG8689710.1"/>
    <property type="molecule type" value="Genomic_DNA"/>
</dbReference>
<reference evidence="1" key="1">
    <citation type="submission" date="2021-06" db="EMBL/GenBank/DDBJ databases">
        <authorList>
            <person name="Kallberg Y."/>
            <person name="Tangrot J."/>
            <person name="Rosling A."/>
        </authorList>
    </citation>
    <scope>NUCLEOTIDE SEQUENCE</scope>
    <source>
        <strain evidence="1">FL966</strain>
    </source>
</reference>
<keyword evidence="2" id="KW-1185">Reference proteome</keyword>
<name>A0A9N9EPR0_9GLOM</name>
<evidence type="ECO:0000313" key="2">
    <source>
        <dbReference type="Proteomes" id="UP000789759"/>
    </source>
</evidence>
<comment type="caution">
    <text evidence="1">The sequence shown here is derived from an EMBL/GenBank/DDBJ whole genome shotgun (WGS) entry which is preliminary data.</text>
</comment>
<gene>
    <name evidence="1" type="ORF">CPELLU_LOCUS11227</name>
</gene>
<proteinExistence type="predicted"/>
<dbReference type="Proteomes" id="UP000789759">
    <property type="component" value="Unassembled WGS sequence"/>
</dbReference>
<organism evidence="1 2">
    <name type="scientific">Cetraspora pellucida</name>
    <dbReference type="NCBI Taxonomy" id="1433469"/>
    <lineage>
        <taxon>Eukaryota</taxon>
        <taxon>Fungi</taxon>
        <taxon>Fungi incertae sedis</taxon>
        <taxon>Mucoromycota</taxon>
        <taxon>Glomeromycotina</taxon>
        <taxon>Glomeromycetes</taxon>
        <taxon>Diversisporales</taxon>
        <taxon>Gigasporaceae</taxon>
        <taxon>Cetraspora</taxon>
    </lineage>
</organism>
<protein>
    <submittedName>
        <fullName evidence="1">21408_t:CDS:1</fullName>
    </submittedName>
</protein>
<evidence type="ECO:0000313" key="1">
    <source>
        <dbReference type="EMBL" id="CAG8689710.1"/>
    </source>
</evidence>
<sequence length="162" mass="18495">MANMQQEGMSQEQFINGKFLIITSRSLCQDHGCDENYESQTLLEPTLESEISFEHETFSEFEITLEPETLLEPKALLEPKTPSNSLFQCNLSYVSLEAFKYVADQFAETSGFKVIFLKGNNRKDGLRSAQVFVCNCYGVFKPKPKDPNKKNRNKESKKCNCP</sequence>